<reference evidence="1 2" key="1">
    <citation type="journal article" date="2015" name="Proc. Natl. Acad. Sci. U.S.A.">
        <title>The resurrection genome of Boea hygrometrica: A blueprint for survival of dehydration.</title>
        <authorList>
            <person name="Xiao L."/>
            <person name="Yang G."/>
            <person name="Zhang L."/>
            <person name="Yang X."/>
            <person name="Zhao S."/>
            <person name="Ji Z."/>
            <person name="Zhou Q."/>
            <person name="Hu M."/>
            <person name="Wang Y."/>
            <person name="Chen M."/>
            <person name="Xu Y."/>
            <person name="Jin H."/>
            <person name="Xiao X."/>
            <person name="Hu G."/>
            <person name="Bao F."/>
            <person name="Hu Y."/>
            <person name="Wan P."/>
            <person name="Li L."/>
            <person name="Deng X."/>
            <person name="Kuang T."/>
            <person name="Xiang C."/>
            <person name="Zhu J.K."/>
            <person name="Oliver M.J."/>
            <person name="He Y."/>
        </authorList>
    </citation>
    <scope>NUCLEOTIDE SEQUENCE [LARGE SCALE GENOMIC DNA]</scope>
    <source>
        <strain evidence="2">cv. XS01</strain>
    </source>
</reference>
<gene>
    <name evidence="1" type="ORF">F511_33679</name>
</gene>
<accession>A0A2Z7A9Q1</accession>
<dbReference type="EMBL" id="KV019674">
    <property type="protein sequence ID" value="KZV15642.1"/>
    <property type="molecule type" value="Genomic_DNA"/>
</dbReference>
<dbReference type="AlphaFoldDB" id="A0A2Z7A9Q1"/>
<organism evidence="1 2">
    <name type="scientific">Dorcoceras hygrometricum</name>
    <dbReference type="NCBI Taxonomy" id="472368"/>
    <lineage>
        <taxon>Eukaryota</taxon>
        <taxon>Viridiplantae</taxon>
        <taxon>Streptophyta</taxon>
        <taxon>Embryophyta</taxon>
        <taxon>Tracheophyta</taxon>
        <taxon>Spermatophyta</taxon>
        <taxon>Magnoliopsida</taxon>
        <taxon>eudicotyledons</taxon>
        <taxon>Gunneridae</taxon>
        <taxon>Pentapetalae</taxon>
        <taxon>asterids</taxon>
        <taxon>lamiids</taxon>
        <taxon>Lamiales</taxon>
        <taxon>Gesneriaceae</taxon>
        <taxon>Didymocarpoideae</taxon>
        <taxon>Trichosporeae</taxon>
        <taxon>Loxocarpinae</taxon>
        <taxon>Dorcoceras</taxon>
    </lineage>
</organism>
<dbReference type="Proteomes" id="UP000250235">
    <property type="component" value="Unassembled WGS sequence"/>
</dbReference>
<evidence type="ECO:0000313" key="2">
    <source>
        <dbReference type="Proteomes" id="UP000250235"/>
    </source>
</evidence>
<name>A0A2Z7A9Q1_9LAMI</name>
<proteinExistence type="predicted"/>
<keyword evidence="2" id="KW-1185">Reference proteome</keyword>
<evidence type="ECO:0000313" key="1">
    <source>
        <dbReference type="EMBL" id="KZV15642.1"/>
    </source>
</evidence>
<protein>
    <submittedName>
        <fullName evidence="1">Uncharacterized protein</fullName>
    </submittedName>
</protein>
<sequence length="122" mass="13698">MYSQKKHPKTTPFQLTQTTSQSFTSWQHLSLANQPKAGSRSLQINIMDWLREITQNYDASTNPNDAVKVTSASIPPAGHPVAIHSSQQFSCGWYQTQHSKRSVSTYRNDVALPPRLVLQTIS</sequence>